<reference evidence="2 3" key="1">
    <citation type="submission" date="2017-06" db="EMBL/GenBank/DDBJ databases">
        <authorList>
            <person name="Kim H.J."/>
            <person name="Triplett B.A."/>
        </authorList>
    </citation>
    <scope>NUCLEOTIDE SEQUENCE [LARGE SCALE GENOMIC DNA]</scope>
    <source>
        <strain evidence="2 3">CGMCC 4.5593</strain>
    </source>
</reference>
<keyword evidence="3" id="KW-1185">Reference proteome</keyword>
<feature type="transmembrane region" description="Helical" evidence="1">
    <location>
        <begin position="184"/>
        <end position="205"/>
    </location>
</feature>
<feature type="transmembrane region" description="Helical" evidence="1">
    <location>
        <begin position="340"/>
        <end position="363"/>
    </location>
</feature>
<gene>
    <name evidence="2" type="ORF">SAMN05421812_11766</name>
</gene>
<feature type="transmembrane region" description="Helical" evidence="1">
    <location>
        <begin position="93"/>
        <end position="111"/>
    </location>
</feature>
<evidence type="ECO:0000313" key="2">
    <source>
        <dbReference type="EMBL" id="SNT64506.1"/>
    </source>
</evidence>
<sequence>MVRTGTPPAKVRPRSFARADLVALSGAAALVGAAVVVALVLPVTGVSDVRVAAPLFARWLPHVGPGTPAALLVAAAVCWFGPALAARLPWRRLLLSAYLGSVAWTLALALVDGWQRGLAARLTTPHEYLSEVAGVTDVGALLRGFTARILDFQPDSWATHVAGHPPGALLVFVGLDRIGLGGGAWAALVCVLAGSAVAVAVPVTIRALGAADAARTAVPFLVLFPGAVWVGASADGLFAGVTAAGVAVLACAGGRAGRVLAVGAGVLLGFACYLSYGLVLMAPIALAVLVAARRLGQAVWVLAGTATVVAGFTLAGFWWLDGYHALVERYYQGIASDRPYAYWVWANLACLTLSAGPVLAPILRRSLGDTSRAITTERRLPPPWLLPTVAAAVAVLAADLSGMSKAEVERIWLPFAVWILAGAALLPRRHQRAWLVAQAVTALAVNHLLLTTW</sequence>
<evidence type="ECO:0008006" key="4">
    <source>
        <dbReference type="Google" id="ProtNLM"/>
    </source>
</evidence>
<proteinExistence type="predicted"/>
<evidence type="ECO:0000256" key="1">
    <source>
        <dbReference type="SAM" id="Phobius"/>
    </source>
</evidence>
<dbReference type="Proteomes" id="UP000198362">
    <property type="component" value="Unassembled WGS sequence"/>
</dbReference>
<dbReference type="EMBL" id="FZPH01000017">
    <property type="protein sequence ID" value="SNT64506.1"/>
    <property type="molecule type" value="Genomic_DNA"/>
</dbReference>
<keyword evidence="1" id="KW-0812">Transmembrane</keyword>
<evidence type="ECO:0000313" key="3">
    <source>
        <dbReference type="Proteomes" id="UP000198362"/>
    </source>
</evidence>
<organism evidence="2 3">
    <name type="scientific">Asanoa hainanensis</name>
    <dbReference type="NCBI Taxonomy" id="560556"/>
    <lineage>
        <taxon>Bacteria</taxon>
        <taxon>Bacillati</taxon>
        <taxon>Actinomycetota</taxon>
        <taxon>Actinomycetes</taxon>
        <taxon>Micromonosporales</taxon>
        <taxon>Micromonosporaceae</taxon>
        <taxon>Asanoa</taxon>
    </lineage>
</organism>
<feature type="transmembrane region" description="Helical" evidence="1">
    <location>
        <begin position="299"/>
        <end position="320"/>
    </location>
</feature>
<feature type="transmembrane region" description="Helical" evidence="1">
    <location>
        <begin position="384"/>
        <end position="404"/>
    </location>
</feature>
<name>A0A239PBJ6_9ACTN</name>
<keyword evidence="1" id="KW-1133">Transmembrane helix</keyword>
<accession>A0A239PBJ6</accession>
<feature type="transmembrane region" description="Helical" evidence="1">
    <location>
        <begin position="259"/>
        <end position="292"/>
    </location>
</feature>
<dbReference type="OrthoDB" id="5242248at2"/>
<protein>
    <recommendedName>
        <fullName evidence="4">Integral membrane protein</fullName>
    </recommendedName>
</protein>
<feature type="transmembrane region" description="Helical" evidence="1">
    <location>
        <begin position="410"/>
        <end position="426"/>
    </location>
</feature>
<feature type="transmembrane region" description="Helical" evidence="1">
    <location>
        <begin position="217"/>
        <end position="239"/>
    </location>
</feature>
<feature type="transmembrane region" description="Helical" evidence="1">
    <location>
        <begin position="21"/>
        <end position="46"/>
    </location>
</feature>
<dbReference type="AlphaFoldDB" id="A0A239PBJ6"/>
<keyword evidence="1" id="KW-0472">Membrane</keyword>
<feature type="transmembrane region" description="Helical" evidence="1">
    <location>
        <begin position="66"/>
        <end position="86"/>
    </location>
</feature>
<feature type="transmembrane region" description="Helical" evidence="1">
    <location>
        <begin position="433"/>
        <end position="450"/>
    </location>
</feature>